<dbReference type="Gene3D" id="1.10.510.10">
    <property type="entry name" value="Transferase(Phosphotransferase) domain 1"/>
    <property type="match status" value="1"/>
</dbReference>
<comment type="caution">
    <text evidence="2">The sequence shown here is derived from an EMBL/GenBank/DDBJ whole genome shotgun (WGS) entry which is preliminary data.</text>
</comment>
<evidence type="ECO:0000313" key="2">
    <source>
        <dbReference type="EMBL" id="MCD7472565.1"/>
    </source>
</evidence>
<accession>A0ABS8TM07</accession>
<evidence type="ECO:0000259" key="1">
    <source>
        <dbReference type="Pfam" id="PF07714"/>
    </source>
</evidence>
<feature type="domain" description="Serine-threonine/tyrosine-protein kinase catalytic" evidence="1">
    <location>
        <begin position="68"/>
        <end position="119"/>
    </location>
</feature>
<proteinExistence type="predicted"/>
<evidence type="ECO:0000313" key="3">
    <source>
        <dbReference type="Proteomes" id="UP000823775"/>
    </source>
</evidence>
<protein>
    <recommendedName>
        <fullName evidence="1">Serine-threonine/tyrosine-protein kinase catalytic domain-containing protein</fullName>
    </recommendedName>
</protein>
<keyword evidence="3" id="KW-1185">Reference proteome</keyword>
<dbReference type="PANTHER" id="PTHR23257">
    <property type="entry name" value="SERINE-THREONINE PROTEIN KINASE"/>
    <property type="match status" value="1"/>
</dbReference>
<reference evidence="2 3" key="1">
    <citation type="journal article" date="2021" name="BMC Genomics">
        <title>Datura genome reveals duplications of psychoactive alkaloid biosynthetic genes and high mutation rate following tissue culture.</title>
        <authorList>
            <person name="Rajewski A."/>
            <person name="Carter-House D."/>
            <person name="Stajich J."/>
            <person name="Litt A."/>
        </authorList>
    </citation>
    <scope>NUCLEOTIDE SEQUENCE [LARGE SCALE GENOMIC DNA]</scope>
    <source>
        <strain evidence="2">AR-01</strain>
    </source>
</reference>
<name>A0ABS8TM07_DATST</name>
<dbReference type="EMBL" id="JACEIK010001841">
    <property type="protein sequence ID" value="MCD7472565.1"/>
    <property type="molecule type" value="Genomic_DNA"/>
</dbReference>
<organism evidence="2 3">
    <name type="scientific">Datura stramonium</name>
    <name type="common">Jimsonweed</name>
    <name type="synonym">Common thornapple</name>
    <dbReference type="NCBI Taxonomy" id="4076"/>
    <lineage>
        <taxon>Eukaryota</taxon>
        <taxon>Viridiplantae</taxon>
        <taxon>Streptophyta</taxon>
        <taxon>Embryophyta</taxon>
        <taxon>Tracheophyta</taxon>
        <taxon>Spermatophyta</taxon>
        <taxon>Magnoliopsida</taxon>
        <taxon>eudicotyledons</taxon>
        <taxon>Gunneridae</taxon>
        <taxon>Pentapetalae</taxon>
        <taxon>asterids</taxon>
        <taxon>lamiids</taxon>
        <taxon>Solanales</taxon>
        <taxon>Solanaceae</taxon>
        <taxon>Solanoideae</taxon>
        <taxon>Datureae</taxon>
        <taxon>Datura</taxon>
    </lineage>
</organism>
<sequence length="230" mass="24981">MCSAICIPGKVWSFFYATVEALTAVIHGSCLWHVSPLPSMALVVDLGLSSEMSNTNLRRCTRNSPGGSELLNGSSSLVSEKVDVFSFGIVLWELLTGEEPYAELHYGAIIGGIGSRTRLHIWVRETIGPQGLSFSFISYFLKSLHSVAKIEKECIGWMPGIEKEGTLEEAVAMGRYCLVIHGFTGKRSHPSNQISSTSGPLSVSTGCLSLSNEKDNIKVNFVLPASRPER</sequence>
<dbReference type="InterPro" id="IPR050167">
    <property type="entry name" value="Ser_Thr_protein_kinase"/>
</dbReference>
<gene>
    <name evidence="2" type="ORF">HAX54_013836</name>
</gene>
<dbReference type="SUPFAM" id="SSF56112">
    <property type="entry name" value="Protein kinase-like (PK-like)"/>
    <property type="match status" value="1"/>
</dbReference>
<dbReference type="InterPro" id="IPR011009">
    <property type="entry name" value="Kinase-like_dom_sf"/>
</dbReference>
<dbReference type="Pfam" id="PF07714">
    <property type="entry name" value="PK_Tyr_Ser-Thr"/>
    <property type="match status" value="1"/>
</dbReference>
<dbReference type="InterPro" id="IPR001245">
    <property type="entry name" value="Ser-Thr/Tyr_kinase_cat_dom"/>
</dbReference>
<dbReference type="Proteomes" id="UP000823775">
    <property type="component" value="Unassembled WGS sequence"/>
</dbReference>
<dbReference type="PANTHER" id="PTHR23257:SF797">
    <property type="entry name" value="KINASE SUPERFAMILY WITH OCTICOSAPEPTIDE_PHOX_BEM1P DOMAIN-CONTAINING PROTEIN"/>
    <property type="match status" value="1"/>
</dbReference>